<protein>
    <submittedName>
        <fullName evidence="1">DUF1217 domain-containing protein</fullName>
    </submittedName>
</protein>
<dbReference type="Pfam" id="PF06748">
    <property type="entry name" value="DUF1217"/>
    <property type="match status" value="1"/>
</dbReference>
<evidence type="ECO:0000313" key="1">
    <source>
        <dbReference type="EMBL" id="WPB85184.1"/>
    </source>
</evidence>
<dbReference type="SUPFAM" id="SSF158837">
    <property type="entry name" value="AGR C 984p-like"/>
    <property type="match status" value="1"/>
</dbReference>
<name>A0ABZ0PHH2_9PROT</name>
<gene>
    <name evidence="1" type="ORF">R9Z33_24225</name>
</gene>
<dbReference type="EMBL" id="CP137852">
    <property type="protein sequence ID" value="WPB85184.1"/>
    <property type="molecule type" value="Genomic_DNA"/>
</dbReference>
<dbReference type="InterPro" id="IPR023157">
    <property type="entry name" value="AGR-C-984p-like_sf"/>
</dbReference>
<accession>A0ABZ0PHH2</accession>
<organism evidence="1 2">
    <name type="scientific">Sediminicoccus rosea</name>
    <dbReference type="NCBI Taxonomy" id="1225128"/>
    <lineage>
        <taxon>Bacteria</taxon>
        <taxon>Pseudomonadati</taxon>
        <taxon>Pseudomonadota</taxon>
        <taxon>Alphaproteobacteria</taxon>
        <taxon>Acetobacterales</taxon>
        <taxon>Roseomonadaceae</taxon>
        <taxon>Sediminicoccus</taxon>
    </lineage>
</organism>
<dbReference type="InterPro" id="IPR010626">
    <property type="entry name" value="DUF1217"/>
</dbReference>
<evidence type="ECO:0000313" key="2">
    <source>
        <dbReference type="Proteomes" id="UP001305521"/>
    </source>
</evidence>
<dbReference type="Gene3D" id="1.10.3700.10">
    <property type="entry name" value="AGR C 984p-like"/>
    <property type="match status" value="1"/>
</dbReference>
<reference evidence="1 2" key="1">
    <citation type="submission" date="2023-11" db="EMBL/GenBank/DDBJ databases">
        <title>Arctic aerobic anoxygenic photoheterotroph Sediminicoccus rosea KRV36 adapts its photosynthesis to long days of polar summer.</title>
        <authorList>
            <person name="Tomasch J."/>
            <person name="Kopejtka K."/>
            <person name="Bily T."/>
            <person name="Gardiner A.T."/>
            <person name="Gardian Z."/>
            <person name="Shivaramu S."/>
            <person name="Koblizek M."/>
            <person name="Engelhardt F."/>
            <person name="Kaftan D."/>
        </authorList>
    </citation>
    <scope>NUCLEOTIDE SEQUENCE [LARGE SCALE GENOMIC DNA]</scope>
    <source>
        <strain evidence="1 2">R-30</strain>
    </source>
</reference>
<sequence>MADAAAAVAAFRRVLKPGEEERALGRIATEPQQKRAMEQFKRAVDRAPDVRAALRDPRVLQVLATALGIPEGAGQPGLATRVLLSDLRDEKSLANTLGDRRWKSAAETLDLGRRGIAALRDPQLQASLAEGLRRAQWNQNLEKEQPGLGDAVLFRERATAVDNNIFAVLGDPIIRRVVTGALGLPQEIAIQSVETQARAVRARLDITKLEDPKEVQRLAERYLMNRARTEAANSGADILARFGFPPRGFTV</sequence>
<keyword evidence="2" id="KW-1185">Reference proteome</keyword>
<proteinExistence type="predicted"/>
<dbReference type="RefSeq" id="WP_318649150.1">
    <property type="nucleotide sequence ID" value="NZ_CP137852.1"/>
</dbReference>
<dbReference type="Proteomes" id="UP001305521">
    <property type="component" value="Chromosome"/>
</dbReference>